<dbReference type="EMBL" id="CM043807">
    <property type="protein sequence ID" value="KAI4802750.1"/>
    <property type="molecule type" value="Genomic_DNA"/>
</dbReference>
<name>A0ACB9VSN7_CHAAC</name>
<sequence length="164" mass="18799">MRTKVLTRSEDPLGGLKRASDQDASVKLAQERADIVAKYDKGKEATVEPWEDTNFRLYKVIDRFGFVHENELPSYDSVEEKQKHMEVERTSKWLKMLKSWDKYKNSEKLGRRVYKGIPLQLRGQGLGSAARCPQHKGGEEGLLREIEGQSQGSVPRHPARSTWT</sequence>
<protein>
    <submittedName>
        <fullName evidence="1">Uncharacterized protein</fullName>
    </submittedName>
</protein>
<organism evidence="1 2">
    <name type="scientific">Chaenocephalus aceratus</name>
    <name type="common">Blackfin icefish</name>
    <name type="synonym">Chaenichthys aceratus</name>
    <dbReference type="NCBI Taxonomy" id="36190"/>
    <lineage>
        <taxon>Eukaryota</taxon>
        <taxon>Metazoa</taxon>
        <taxon>Chordata</taxon>
        <taxon>Craniata</taxon>
        <taxon>Vertebrata</taxon>
        <taxon>Euteleostomi</taxon>
        <taxon>Actinopterygii</taxon>
        <taxon>Neopterygii</taxon>
        <taxon>Teleostei</taxon>
        <taxon>Neoteleostei</taxon>
        <taxon>Acanthomorphata</taxon>
        <taxon>Eupercaria</taxon>
        <taxon>Perciformes</taxon>
        <taxon>Notothenioidei</taxon>
        <taxon>Channichthyidae</taxon>
        <taxon>Chaenocephalus</taxon>
    </lineage>
</organism>
<evidence type="ECO:0000313" key="2">
    <source>
        <dbReference type="Proteomes" id="UP001057452"/>
    </source>
</evidence>
<comment type="caution">
    <text evidence="1">The sequence shown here is derived from an EMBL/GenBank/DDBJ whole genome shotgun (WGS) entry which is preliminary data.</text>
</comment>
<accession>A0ACB9VSN7</accession>
<keyword evidence="2" id="KW-1185">Reference proteome</keyword>
<reference evidence="1" key="1">
    <citation type="submission" date="2022-05" db="EMBL/GenBank/DDBJ databases">
        <title>Chromosome-level genome of Chaenocephalus aceratus.</title>
        <authorList>
            <person name="Park H."/>
        </authorList>
    </citation>
    <scope>NUCLEOTIDE SEQUENCE</scope>
    <source>
        <strain evidence="1">KU_202001</strain>
    </source>
</reference>
<gene>
    <name evidence="1" type="ORF">KUCAC02_006326</name>
</gene>
<evidence type="ECO:0000313" key="1">
    <source>
        <dbReference type="EMBL" id="KAI4802750.1"/>
    </source>
</evidence>
<dbReference type="Proteomes" id="UP001057452">
    <property type="component" value="Chromosome 23"/>
</dbReference>
<proteinExistence type="predicted"/>